<keyword evidence="4" id="KW-1185">Reference proteome</keyword>
<feature type="active site" evidence="1">
    <location>
        <position position="139"/>
    </location>
</feature>
<dbReference type="EC" id="2.7.8.-" evidence="1"/>
<dbReference type="PANTHER" id="PTHR21248">
    <property type="entry name" value="CARDIOLIPIN SYNTHASE"/>
    <property type="match status" value="1"/>
</dbReference>
<dbReference type="InterPro" id="IPR030872">
    <property type="entry name" value="Cardiolipin_synth_ClsB"/>
</dbReference>
<feature type="active site" evidence="1">
    <location>
        <position position="137"/>
    </location>
</feature>
<accession>A0A7W9TSR2</accession>
<keyword evidence="1" id="KW-1208">Phospholipid metabolism</keyword>
<dbReference type="EMBL" id="JACHBW010000001">
    <property type="protein sequence ID" value="MBB6100778.1"/>
    <property type="molecule type" value="Genomic_DNA"/>
</dbReference>
<keyword evidence="1" id="KW-0472">Membrane</keyword>
<protein>
    <recommendedName>
        <fullName evidence="1">Cardiolipin synthase B</fullName>
        <shortName evidence="1">CL synthase</shortName>
        <ecNumber evidence="1">2.7.8.-</ecNumber>
    </recommendedName>
</protein>
<dbReference type="PANTHER" id="PTHR21248:SF22">
    <property type="entry name" value="PHOSPHOLIPASE D"/>
    <property type="match status" value="1"/>
</dbReference>
<comment type="caution">
    <text evidence="3">The sequence shown here is derived from an EMBL/GenBank/DDBJ whole genome shotgun (WGS) entry which is preliminary data.</text>
</comment>
<comment type="function">
    <text evidence="1">Catalyzes the phosphatidyl group transfer from one phosphatidylglycerol molecule to another to form cardiolipin (CL) (diphosphatidylglycerol) and glycerol.</text>
</comment>
<dbReference type="Gene3D" id="3.30.870.10">
    <property type="entry name" value="Endonuclease Chain A"/>
    <property type="match status" value="2"/>
</dbReference>
<feature type="active site" evidence="1">
    <location>
        <position position="144"/>
    </location>
</feature>
<dbReference type="HAMAP" id="MF_01917">
    <property type="entry name" value="Cardiolipin_synth_ClsB"/>
    <property type="match status" value="1"/>
</dbReference>
<dbReference type="SUPFAM" id="SSF56024">
    <property type="entry name" value="Phospholipase D/nuclease"/>
    <property type="match status" value="2"/>
</dbReference>
<dbReference type="InterPro" id="IPR001736">
    <property type="entry name" value="PLipase_D/transphosphatidylase"/>
</dbReference>
<dbReference type="PROSITE" id="PS50035">
    <property type="entry name" value="PLD"/>
    <property type="match status" value="2"/>
</dbReference>
<dbReference type="GO" id="GO:0032049">
    <property type="term" value="P:cardiolipin biosynthetic process"/>
    <property type="evidence" value="ECO:0007669"/>
    <property type="project" value="InterPro"/>
</dbReference>
<comment type="similarity">
    <text evidence="1">Belongs to the phospholipase D family. Cardiolipin synthase subfamily. ClsB sub-subfamily.</text>
</comment>
<reference evidence="3 4" key="1">
    <citation type="submission" date="2020-08" db="EMBL/GenBank/DDBJ databases">
        <title>Above-ground endophytic microbial communities from plants in different locations in the United States.</title>
        <authorList>
            <person name="Frank C."/>
        </authorList>
    </citation>
    <scope>NUCLEOTIDE SEQUENCE [LARGE SCALE GENOMIC DNA]</scope>
    <source>
        <strain evidence="3 4">WP4_2_2</strain>
    </source>
</reference>
<dbReference type="Pfam" id="PF13091">
    <property type="entry name" value="PLDc_2"/>
    <property type="match status" value="2"/>
</dbReference>
<keyword evidence="1" id="KW-1003">Cell membrane</keyword>
<feature type="active site" evidence="1">
    <location>
        <position position="385"/>
    </location>
</feature>
<gene>
    <name evidence="1" type="primary">clsB</name>
    <name evidence="3" type="ORF">F4827_000582</name>
</gene>
<dbReference type="Proteomes" id="UP000571554">
    <property type="component" value="Unassembled WGS sequence"/>
</dbReference>
<feature type="active site" evidence="1">
    <location>
        <position position="383"/>
    </location>
</feature>
<evidence type="ECO:0000313" key="4">
    <source>
        <dbReference type="Proteomes" id="UP000571554"/>
    </source>
</evidence>
<evidence type="ECO:0000259" key="2">
    <source>
        <dbReference type="PROSITE" id="PS50035"/>
    </source>
</evidence>
<feature type="active site" evidence="1">
    <location>
        <position position="390"/>
    </location>
</feature>
<feature type="domain" description="PLD phosphodiesterase" evidence="2">
    <location>
        <begin position="132"/>
        <end position="159"/>
    </location>
</feature>
<sequence>MSDTRADPEADLEPRRVMRLREALLGRRYRSRYRFTSGNEVRLFHSGEGLFGAMIERIDAARRDVALETYIFCKDATGQALSDALMRAARRGVRVRVITDGVGTARLDLFNSWPGAGIEHRIYNPHIFGRFGFSRTHRKLAVIDDQFAYCGGINVVDDMENDGKPLPFPRWDFAVELAGPVVVDVREAIEMQWRRIRLGHRPPLAGPDAPDAPDALASLSPGVPASAGFLAPHPTGHTVMQPAKAVNEVLRELSPVVRTGRAQRIVAQLRERLRAGVPDPRTAHVPCVAFVARDNVVNRRAIEKAYLDAIGEARKEVLLANPYFMPGRRLRRALVEAAARNVTVKLLIGRKEFKVLDYGTPFLYHQLLSAGVQIAEYEKTMLHGKVAVVDDVWGTVGSSNLDALSLVLNNEANVLLVQHSQIGQLRAAILSAFEESPKIDRARYEARPWHVRAVNWLAWNSYRVVMKLLTVGGYD</sequence>
<dbReference type="CDD" id="cd09159">
    <property type="entry name" value="PLDc_ybhO_like_2"/>
    <property type="match status" value="1"/>
</dbReference>
<dbReference type="InterPro" id="IPR025202">
    <property type="entry name" value="PLD-like_dom"/>
</dbReference>
<comment type="catalytic activity">
    <reaction evidence="1">
        <text>2 a 1,2-diacyl-sn-glycero-3-phospho-(1'-sn-glycerol) = a cardiolipin + glycerol</text>
        <dbReference type="Rhea" id="RHEA:31451"/>
        <dbReference type="ChEBI" id="CHEBI:17754"/>
        <dbReference type="ChEBI" id="CHEBI:62237"/>
        <dbReference type="ChEBI" id="CHEBI:64716"/>
    </reaction>
</comment>
<keyword evidence="1" id="KW-0443">Lipid metabolism</keyword>
<evidence type="ECO:0000256" key="1">
    <source>
        <dbReference type="HAMAP-Rule" id="MF_01917"/>
    </source>
</evidence>
<organism evidence="3 4">
    <name type="scientific">Paraburkholderia bannensis</name>
    <dbReference type="NCBI Taxonomy" id="765414"/>
    <lineage>
        <taxon>Bacteria</taxon>
        <taxon>Pseudomonadati</taxon>
        <taxon>Pseudomonadota</taxon>
        <taxon>Betaproteobacteria</taxon>
        <taxon>Burkholderiales</taxon>
        <taxon>Burkholderiaceae</taxon>
        <taxon>Paraburkholderia</taxon>
    </lineage>
</organism>
<keyword evidence="1" id="KW-0594">Phospholipid biosynthesis</keyword>
<evidence type="ECO:0000313" key="3">
    <source>
        <dbReference type="EMBL" id="MBB6100778.1"/>
    </source>
</evidence>
<proteinExistence type="inferred from homology"/>
<dbReference type="SMART" id="SM00155">
    <property type="entry name" value="PLDc"/>
    <property type="match status" value="2"/>
</dbReference>
<dbReference type="AlphaFoldDB" id="A0A7W9TSR2"/>
<keyword evidence="1" id="KW-0444">Lipid biosynthesis</keyword>
<comment type="subcellular location">
    <subcellularLocation>
        <location evidence="1">Cell membrane</location>
        <topology evidence="1">Peripheral membrane protein</topology>
    </subcellularLocation>
</comment>
<dbReference type="GO" id="GO:0008808">
    <property type="term" value="F:cardiolipin synthase activity"/>
    <property type="evidence" value="ECO:0007669"/>
    <property type="project" value="InterPro"/>
</dbReference>
<dbReference type="GO" id="GO:0005886">
    <property type="term" value="C:plasma membrane"/>
    <property type="evidence" value="ECO:0007669"/>
    <property type="project" value="UniProtKB-SubCell"/>
</dbReference>
<feature type="domain" description="PLD phosphodiesterase" evidence="2">
    <location>
        <begin position="378"/>
        <end position="405"/>
    </location>
</feature>
<name>A0A7W9TSR2_9BURK</name>
<keyword evidence="1 3" id="KW-0808">Transferase</keyword>